<feature type="region of interest" description="Disordered" evidence="1">
    <location>
        <begin position="1"/>
        <end position="123"/>
    </location>
</feature>
<evidence type="ECO:0000256" key="1">
    <source>
        <dbReference type="SAM" id="MobiDB-lite"/>
    </source>
</evidence>
<evidence type="ECO:0000313" key="2">
    <source>
        <dbReference type="EMBL" id="CAA9370354.1"/>
    </source>
</evidence>
<proteinExistence type="predicted"/>
<feature type="compositionally biased region" description="Low complexity" evidence="1">
    <location>
        <begin position="79"/>
        <end position="90"/>
    </location>
</feature>
<organism evidence="2">
    <name type="scientific">uncultured Gemmatimonadota bacterium</name>
    <dbReference type="NCBI Taxonomy" id="203437"/>
    <lineage>
        <taxon>Bacteria</taxon>
        <taxon>Pseudomonadati</taxon>
        <taxon>Gemmatimonadota</taxon>
        <taxon>environmental samples</taxon>
    </lineage>
</organism>
<reference evidence="2" key="1">
    <citation type="submission" date="2020-02" db="EMBL/GenBank/DDBJ databases">
        <authorList>
            <person name="Meier V. D."/>
        </authorList>
    </citation>
    <scope>NUCLEOTIDE SEQUENCE</scope>
    <source>
        <strain evidence="2">AVDCRST_MAG68</strain>
    </source>
</reference>
<gene>
    <name evidence="2" type="ORF">AVDCRST_MAG68-5691</name>
</gene>
<feature type="compositionally biased region" description="Basic residues" evidence="1">
    <location>
        <begin position="15"/>
        <end position="24"/>
    </location>
</feature>
<feature type="non-terminal residue" evidence="2">
    <location>
        <position position="1"/>
    </location>
</feature>
<dbReference type="EMBL" id="CADCTW010000243">
    <property type="protein sequence ID" value="CAA9370354.1"/>
    <property type="molecule type" value="Genomic_DNA"/>
</dbReference>
<protein>
    <submittedName>
        <fullName evidence="2">Uncharacterized protein</fullName>
    </submittedName>
</protein>
<feature type="non-terminal residue" evidence="2">
    <location>
        <position position="123"/>
    </location>
</feature>
<sequence length="123" mass="13579">CSLAASSPCPASARPPRRARRLRRVVPSPARSASHRAVSTCSSAAPSPTPRHWRSCSAGTGSRSRTRRVRPSRRRRRSVSSCVSCRRTSAPTPPSERSGSSADWRRRPVFGYRTDWTASHKKP</sequence>
<feature type="compositionally biased region" description="Low complexity" evidence="1">
    <location>
        <begin position="1"/>
        <end position="14"/>
    </location>
</feature>
<name>A0A6J4N1M3_9BACT</name>
<accession>A0A6J4N1M3</accession>
<feature type="compositionally biased region" description="Basic residues" evidence="1">
    <location>
        <begin position="64"/>
        <end position="78"/>
    </location>
</feature>
<dbReference type="AlphaFoldDB" id="A0A6J4N1M3"/>